<feature type="compositionally biased region" description="Basic residues" evidence="1">
    <location>
        <begin position="218"/>
        <end position="229"/>
    </location>
</feature>
<dbReference type="OrthoDB" id="5188439at2759"/>
<accession>A0A6A6WPP6</accession>
<feature type="compositionally biased region" description="Basic residues" evidence="1">
    <location>
        <begin position="178"/>
        <end position="211"/>
    </location>
</feature>
<evidence type="ECO:0000256" key="1">
    <source>
        <dbReference type="SAM" id="MobiDB-lite"/>
    </source>
</evidence>
<keyword evidence="4" id="KW-1185">Reference proteome</keyword>
<sequence length="531" mass="58323">MRPNLLPALRAVLSLGALGAFASVTCDPKHDLGNNSTDTYIPSAGVLAEVANNCIEDVCATRGSAGSVTKDCRPDLLTITYLGAPLSDVRDFIKGFRNIVDQCITTEGVYGGILQTHDILYDIVAVDQHEGQEGIEELGNRSDEDEDDDFLQKQRLVARRKGRKSKSKTKLTTQPKAKTPKKPKTPKTPKKPKKPKKPKNKTKAKKPKNKTKACPLPKKGKGKGKGGKKTIRDVVEDLLPQVLSNALFPRGNQQSSNSECDNSKWYLYTQLSKRAEVDWWAFNRMDSGWKETHPVTTNVGKVLNDITLKGKFDVIRLTNAKIDVVCNPDKAVLPNQIPVGIGKYLLTNVDFFWMSSKPEKGQSIGPTILSPNSKPIPDRYAEYYDELREGSKYLSAGPSLKSPVSLSHPKFAWNEENTKIPGSLAHASQFNERLAIAIVGRDKYIFAYTAERRDNGVTVNKLRVIIDTFLKEFASSSVSAASTALNLDGGSSIFVAWRKRGVETVIARGSVGDDGPPWGDGFDYQPSLSSA</sequence>
<protein>
    <recommendedName>
        <fullName evidence="5">Phosphodiester glycosidase domain-containing protein</fullName>
    </recommendedName>
</protein>
<proteinExistence type="predicted"/>
<organism evidence="3 4">
    <name type="scientific">Melanomma pulvis-pyrius CBS 109.77</name>
    <dbReference type="NCBI Taxonomy" id="1314802"/>
    <lineage>
        <taxon>Eukaryota</taxon>
        <taxon>Fungi</taxon>
        <taxon>Dikarya</taxon>
        <taxon>Ascomycota</taxon>
        <taxon>Pezizomycotina</taxon>
        <taxon>Dothideomycetes</taxon>
        <taxon>Pleosporomycetidae</taxon>
        <taxon>Pleosporales</taxon>
        <taxon>Melanommataceae</taxon>
        <taxon>Melanomma</taxon>
    </lineage>
</organism>
<dbReference type="AlphaFoldDB" id="A0A6A6WPP6"/>
<evidence type="ECO:0000256" key="2">
    <source>
        <dbReference type="SAM" id="SignalP"/>
    </source>
</evidence>
<evidence type="ECO:0008006" key="5">
    <source>
        <dbReference type="Google" id="ProtNLM"/>
    </source>
</evidence>
<feature type="compositionally biased region" description="Basic residues" evidence="1">
    <location>
        <begin position="156"/>
        <end position="169"/>
    </location>
</feature>
<feature type="chain" id="PRO_5025358189" description="Phosphodiester glycosidase domain-containing protein" evidence="2">
    <location>
        <begin position="23"/>
        <end position="531"/>
    </location>
</feature>
<dbReference type="Proteomes" id="UP000799757">
    <property type="component" value="Unassembled WGS sequence"/>
</dbReference>
<gene>
    <name evidence="3" type="ORF">K505DRAFT_368564</name>
</gene>
<evidence type="ECO:0000313" key="4">
    <source>
        <dbReference type="Proteomes" id="UP000799757"/>
    </source>
</evidence>
<keyword evidence="2" id="KW-0732">Signal</keyword>
<name>A0A6A6WPP6_9PLEO</name>
<reference evidence="3" key="1">
    <citation type="journal article" date="2020" name="Stud. Mycol.">
        <title>101 Dothideomycetes genomes: a test case for predicting lifestyles and emergence of pathogens.</title>
        <authorList>
            <person name="Haridas S."/>
            <person name="Albert R."/>
            <person name="Binder M."/>
            <person name="Bloem J."/>
            <person name="Labutti K."/>
            <person name="Salamov A."/>
            <person name="Andreopoulos B."/>
            <person name="Baker S."/>
            <person name="Barry K."/>
            <person name="Bills G."/>
            <person name="Bluhm B."/>
            <person name="Cannon C."/>
            <person name="Castanera R."/>
            <person name="Culley D."/>
            <person name="Daum C."/>
            <person name="Ezra D."/>
            <person name="Gonzalez J."/>
            <person name="Henrissat B."/>
            <person name="Kuo A."/>
            <person name="Liang C."/>
            <person name="Lipzen A."/>
            <person name="Lutzoni F."/>
            <person name="Magnuson J."/>
            <person name="Mondo S."/>
            <person name="Nolan M."/>
            <person name="Ohm R."/>
            <person name="Pangilinan J."/>
            <person name="Park H.-J."/>
            <person name="Ramirez L."/>
            <person name="Alfaro M."/>
            <person name="Sun H."/>
            <person name="Tritt A."/>
            <person name="Yoshinaga Y."/>
            <person name="Zwiers L.-H."/>
            <person name="Turgeon B."/>
            <person name="Goodwin S."/>
            <person name="Spatafora J."/>
            <person name="Crous P."/>
            <person name="Grigoriev I."/>
        </authorList>
    </citation>
    <scope>NUCLEOTIDE SEQUENCE</scope>
    <source>
        <strain evidence="3">CBS 109.77</strain>
    </source>
</reference>
<dbReference type="EMBL" id="MU002567">
    <property type="protein sequence ID" value="KAF2786046.1"/>
    <property type="molecule type" value="Genomic_DNA"/>
</dbReference>
<evidence type="ECO:0000313" key="3">
    <source>
        <dbReference type="EMBL" id="KAF2786046.1"/>
    </source>
</evidence>
<feature type="region of interest" description="Disordered" evidence="1">
    <location>
        <begin position="156"/>
        <end position="229"/>
    </location>
</feature>
<feature type="signal peptide" evidence="2">
    <location>
        <begin position="1"/>
        <end position="22"/>
    </location>
</feature>